<dbReference type="SUPFAM" id="SSF53335">
    <property type="entry name" value="S-adenosyl-L-methionine-dependent methyltransferases"/>
    <property type="match status" value="1"/>
</dbReference>
<organism evidence="2 3">
    <name type="scientific">Methanothrix harundinacea (strain 6Ac)</name>
    <name type="common">Methanosaeta harundinacea</name>
    <dbReference type="NCBI Taxonomy" id="1110509"/>
    <lineage>
        <taxon>Archaea</taxon>
        <taxon>Methanobacteriati</taxon>
        <taxon>Methanobacteriota</taxon>
        <taxon>Stenosarchaea group</taxon>
        <taxon>Methanomicrobia</taxon>
        <taxon>Methanotrichales</taxon>
        <taxon>Methanotrichaceae</taxon>
        <taxon>Methanothrix</taxon>
    </lineage>
</organism>
<dbReference type="HOGENOM" id="CLU_060275_0_0_2"/>
<dbReference type="InterPro" id="IPR050723">
    <property type="entry name" value="CFA/CMAS"/>
</dbReference>
<reference evidence="2 3" key="1">
    <citation type="journal article" date="2012" name="PLoS ONE">
        <title>The genome characteristics and predicted function of methyl-group oxidation pathway in the obligate aceticlastic methanogens, Methanosaeta spp.</title>
        <authorList>
            <person name="Zhu J."/>
            <person name="Zheng H."/>
            <person name="Ai G."/>
            <person name="Zhang G."/>
            <person name="Liu D."/>
            <person name="Liu X."/>
            <person name="Dong X."/>
        </authorList>
    </citation>
    <scope>NUCLEOTIDE SEQUENCE [LARGE SCALE GENOMIC DNA]</scope>
    <source>
        <strain evidence="2 3">6Ac</strain>
    </source>
</reference>
<sequence length="271" mass="30997">MSRWRDLWREYVKSTSYQRILQERGITNDQFWREYAPVYEEVLARSGYPGEILERVSSLIPPGSSLLDVGAGTGAFAIPLAPRMRRVLALDPSTHQLRVLEEKARSRGIYNIEIISSRWGEVDPRQLVDLDFSLAAYSIFEEDVYSFLKKMIDVSSRGVLLVFRAGRMDPLQEFVYGPRLQVDYSCLIQILEEMGYDFQVEIFSRDYVLPLHCILHGLCSSARSPEEIMRYLEDGGRIAAPQKGSSMDGIAEGEEPWVRVKSDDALLYRLG</sequence>
<dbReference type="CDD" id="cd02440">
    <property type="entry name" value="AdoMet_MTases"/>
    <property type="match status" value="1"/>
</dbReference>
<dbReference type="Gene3D" id="3.40.50.150">
    <property type="entry name" value="Vaccinia Virus protein VP39"/>
    <property type="match status" value="1"/>
</dbReference>
<accession>G7WM35</accession>
<gene>
    <name evidence="2" type="ordered locus">Mhar_1041</name>
</gene>
<evidence type="ECO:0000259" key="1">
    <source>
        <dbReference type="Pfam" id="PF13649"/>
    </source>
</evidence>
<proteinExistence type="predicted"/>
<dbReference type="AlphaFoldDB" id="G7WM35"/>
<dbReference type="Pfam" id="PF13649">
    <property type="entry name" value="Methyltransf_25"/>
    <property type="match status" value="1"/>
</dbReference>
<dbReference type="InterPro" id="IPR041698">
    <property type="entry name" value="Methyltransf_25"/>
</dbReference>
<dbReference type="GeneID" id="12510210"/>
<protein>
    <recommendedName>
        <fullName evidence="1">Methyltransferase domain-containing protein</fullName>
    </recommendedName>
</protein>
<dbReference type="OrthoDB" id="57427at2157"/>
<keyword evidence="3" id="KW-1185">Reference proteome</keyword>
<dbReference type="Proteomes" id="UP000005877">
    <property type="component" value="Chromosome"/>
</dbReference>
<dbReference type="PATRIC" id="fig|1110509.7.peg.1161"/>
<dbReference type="InterPro" id="IPR029063">
    <property type="entry name" value="SAM-dependent_MTases_sf"/>
</dbReference>
<feature type="domain" description="Methyltransferase" evidence="1">
    <location>
        <begin position="67"/>
        <end position="154"/>
    </location>
</feature>
<dbReference type="STRING" id="1110509.Mhar_1041"/>
<dbReference type="EMBL" id="CP003117">
    <property type="protein sequence ID" value="AET64410.1"/>
    <property type="molecule type" value="Genomic_DNA"/>
</dbReference>
<dbReference type="PANTHER" id="PTHR43667:SF2">
    <property type="entry name" value="FATTY ACID C-METHYL TRANSFERASE"/>
    <property type="match status" value="1"/>
</dbReference>
<evidence type="ECO:0000313" key="3">
    <source>
        <dbReference type="Proteomes" id="UP000005877"/>
    </source>
</evidence>
<dbReference type="KEGG" id="mhi:Mhar_1041"/>
<dbReference type="PANTHER" id="PTHR43667">
    <property type="entry name" value="CYCLOPROPANE-FATTY-ACYL-PHOSPHOLIPID SYNTHASE"/>
    <property type="match status" value="1"/>
</dbReference>
<name>G7WM35_METH6</name>
<dbReference type="RefSeq" id="WP_014586595.1">
    <property type="nucleotide sequence ID" value="NC_017527.1"/>
</dbReference>
<evidence type="ECO:0000313" key="2">
    <source>
        <dbReference type="EMBL" id="AET64410.1"/>
    </source>
</evidence>